<comment type="catalytic activity">
    <reaction evidence="18">
        <text>L-threonyl-[protein] + ATP = O-phospho-L-threonyl-[protein] + ADP + H(+)</text>
        <dbReference type="Rhea" id="RHEA:46608"/>
        <dbReference type="Rhea" id="RHEA-COMP:11060"/>
        <dbReference type="Rhea" id="RHEA-COMP:11605"/>
        <dbReference type="ChEBI" id="CHEBI:15378"/>
        <dbReference type="ChEBI" id="CHEBI:30013"/>
        <dbReference type="ChEBI" id="CHEBI:30616"/>
        <dbReference type="ChEBI" id="CHEBI:61977"/>
        <dbReference type="ChEBI" id="CHEBI:456216"/>
        <dbReference type="EC" id="2.7.11.1"/>
    </reaction>
    <physiologicalReaction direction="left-to-right" evidence="18">
        <dbReference type="Rhea" id="RHEA:46609"/>
    </physiologicalReaction>
</comment>
<comment type="similarity">
    <text evidence="22">Belongs to the TRAFAC class TrmE-Era-EngA-EngB-Septin-like GTPase superfamily. Septin GTPase family.</text>
</comment>
<keyword evidence="14 20" id="KW-0440">LIM domain</keyword>
<dbReference type="CDD" id="cd09464">
    <property type="entry name" value="LIM2_LIMK1"/>
    <property type="match status" value="1"/>
</dbReference>
<dbReference type="STRING" id="240159.A0A4U5V672"/>
<dbReference type="CDD" id="cd06754">
    <property type="entry name" value="PDZ_LIMK-like"/>
    <property type="match status" value="1"/>
</dbReference>
<feature type="domain" description="Protein kinase" evidence="24">
    <location>
        <begin position="329"/>
        <end position="604"/>
    </location>
</feature>
<dbReference type="FunFam" id="2.10.110.10:FF:000083">
    <property type="entry name" value="LIM domain kinase 1"/>
    <property type="match status" value="1"/>
</dbReference>
<feature type="region of interest" description="Disordered" evidence="23">
    <location>
        <begin position="775"/>
        <end position="809"/>
    </location>
</feature>
<dbReference type="Gene3D" id="2.10.110.10">
    <property type="entry name" value="Cysteine Rich Protein"/>
    <property type="match status" value="1"/>
</dbReference>
<keyword evidence="16" id="KW-0539">Nucleus</keyword>
<keyword evidence="10 21" id="KW-0547">Nucleotide-binding</keyword>
<feature type="domain" description="PDZ" evidence="26">
    <location>
        <begin position="125"/>
        <end position="211"/>
    </location>
</feature>
<dbReference type="Proteomes" id="UP000298787">
    <property type="component" value="Chromosome 15"/>
</dbReference>
<keyword evidence="13 21" id="KW-0067">ATP-binding</keyword>
<keyword evidence="7" id="KW-0808">Transferase</keyword>
<dbReference type="InterPro" id="IPR027417">
    <property type="entry name" value="P-loop_NTPase"/>
</dbReference>
<dbReference type="SMART" id="SM00132">
    <property type="entry name" value="LIM"/>
    <property type="match status" value="1"/>
</dbReference>
<feature type="region of interest" description="Disordered" evidence="23">
    <location>
        <begin position="244"/>
        <end position="275"/>
    </location>
</feature>
<comment type="subcellular location">
    <subcellularLocation>
        <location evidence="2">Cytoplasm</location>
        <location evidence="2">Cytoskeleton</location>
    </subcellularLocation>
    <subcellularLocation>
        <location evidence="1">Nucleus</location>
    </subcellularLocation>
</comment>
<dbReference type="SUPFAM" id="SSF57716">
    <property type="entry name" value="Glucocorticoid receptor-like (DNA-binding domain)"/>
    <property type="match status" value="2"/>
</dbReference>
<evidence type="ECO:0000256" key="6">
    <source>
        <dbReference type="ARBA" id="ARBA00022527"/>
    </source>
</evidence>
<evidence type="ECO:0000256" key="20">
    <source>
        <dbReference type="PROSITE-ProRule" id="PRU00125"/>
    </source>
</evidence>
<dbReference type="GO" id="GO:0005737">
    <property type="term" value="C:cytoplasm"/>
    <property type="evidence" value="ECO:0007669"/>
    <property type="project" value="TreeGrafter"/>
</dbReference>
<evidence type="ECO:0000256" key="10">
    <source>
        <dbReference type="ARBA" id="ARBA00022741"/>
    </source>
</evidence>
<reference evidence="28 29" key="1">
    <citation type="submission" date="2019-01" db="EMBL/GenBank/DDBJ databases">
        <title>Genome Assembly of Collichthys lucidus.</title>
        <authorList>
            <person name="Cai M."/>
            <person name="Xiao S."/>
        </authorList>
    </citation>
    <scope>NUCLEOTIDE SEQUENCE [LARGE SCALE GENOMIC DNA]</scope>
    <source>
        <strain evidence="28">JT15FE1705JMU</strain>
        <tissue evidence="28">Muscle</tissue>
    </source>
</reference>
<evidence type="ECO:0000256" key="12">
    <source>
        <dbReference type="ARBA" id="ARBA00022833"/>
    </source>
</evidence>
<evidence type="ECO:0000256" key="9">
    <source>
        <dbReference type="ARBA" id="ARBA00022737"/>
    </source>
</evidence>
<keyword evidence="8 20" id="KW-0479">Metal-binding</keyword>
<feature type="region of interest" description="Disordered" evidence="23">
    <location>
        <begin position="206"/>
        <end position="226"/>
    </location>
</feature>
<evidence type="ECO:0000256" key="17">
    <source>
        <dbReference type="ARBA" id="ARBA00040667"/>
    </source>
</evidence>
<protein>
    <recommendedName>
        <fullName evidence="17">LIM domain kinase 1</fullName>
        <ecNumber evidence="4">2.7.11.1</ecNumber>
    </recommendedName>
</protein>
<dbReference type="PROSITE" id="PS00107">
    <property type="entry name" value="PROTEIN_KINASE_ATP"/>
    <property type="match status" value="1"/>
</dbReference>
<evidence type="ECO:0000256" key="11">
    <source>
        <dbReference type="ARBA" id="ARBA00022777"/>
    </source>
</evidence>
<evidence type="ECO:0000256" key="8">
    <source>
        <dbReference type="ARBA" id="ARBA00022723"/>
    </source>
</evidence>
<dbReference type="SUPFAM" id="SSF52540">
    <property type="entry name" value="P-loop containing nucleoside triphosphate hydrolases"/>
    <property type="match status" value="1"/>
</dbReference>
<evidence type="ECO:0000256" key="16">
    <source>
        <dbReference type="ARBA" id="ARBA00023242"/>
    </source>
</evidence>
<keyword evidence="5" id="KW-0963">Cytoplasm</keyword>
<dbReference type="GO" id="GO:0005856">
    <property type="term" value="C:cytoskeleton"/>
    <property type="evidence" value="ECO:0007669"/>
    <property type="project" value="UniProtKB-SubCell"/>
</dbReference>
<dbReference type="Pfam" id="PF00412">
    <property type="entry name" value="LIM"/>
    <property type="match status" value="1"/>
</dbReference>
<dbReference type="InterPro" id="IPR017441">
    <property type="entry name" value="Protein_kinase_ATP_BS"/>
</dbReference>
<dbReference type="PROSITE" id="PS50023">
    <property type="entry name" value="LIM_DOMAIN_2"/>
    <property type="match status" value="1"/>
</dbReference>
<dbReference type="GO" id="GO:0030036">
    <property type="term" value="P:actin cytoskeleton organization"/>
    <property type="evidence" value="ECO:0007669"/>
    <property type="project" value="TreeGrafter"/>
</dbReference>
<keyword evidence="6" id="KW-0723">Serine/threonine-protein kinase</keyword>
<evidence type="ECO:0000313" key="29">
    <source>
        <dbReference type="Proteomes" id="UP000298787"/>
    </source>
</evidence>
<dbReference type="InterPro" id="IPR050940">
    <property type="entry name" value="Actin_reg-Ser/Thr_kinase"/>
</dbReference>
<sequence>MSRRDQRFRRGMKGRCCECGCILSHWYYEREGQLFCKKHYWARYGEHCHGCRETITTGLIMVAGEQKYHPECFTCMSCEMFIGDGDTYTLLERNKLYCGHCFSQGVVSTVRSASSLTKSPHMVALVSFPPHAGGQRGLTVATDLSQEKGLLVTVTELDPAVLSPDLLPSLHTGDRVLEVNGIPVRNIFPEEINCVIQDTSRPLQLTIEHNPQSPDDLLHSNSPQDDISYPDPCVCEKLSSNHKLQSLEEEPSPGEEIDEPIRLSLPPPQNQGTMGKRSRHILRSCSIDKCPLSPGTLSLLSQRREMVRSESLRVDSGERTHRIFRPSDLIHGEVLGKGFFGQAVKVTHQETGEVMVMKELIRFDEETQKTFLKEVKVMRCMDHPNVLKFIGLFYKDKRINFVSEYIQGGTLRETIIKMDKDFPWRTRLGYAKDIASGMAYLHSMNVIHRDLNSHNCLVKENQSVVVADFGLARLVTEERNQSRTSSLERPVKGALSELRRPDRRKRYTVVGNPYWMAPEMIQGKSYDERVDVFSFGIMICEIIGRVNADPDYLPRTNDFGLNVAGFLQQYHPLQCPSAFLPLAALCCDMDADKRPSFPKLEEWLGNLLMHLDMGLPLLSELEQLRRAFWQNHIQQNFFHEQDKMLIIGRVNADPDYLPRTNDFGLNVAGFLQQYHPLQCPSAFLPLAALCCDMDADKRPSFPKLEEWLGNLLMHLDMGLPLLSELEQLRRAFWQNHIQQNFFHEQDKMLLSSLSIEDQKDTHFHYAMRDLPPIPQPGEERHAPCHKPPVNRETVGTGTVPNGRLPSLPGTPPPPSAITYHAPDSPTVPPRPNCARWDAEFKPVLLRRQLVSQVSIDCPLSPASRPQSPWSCFDPYDSPEDREKEYVGFATLPNQVHRKSVKKGFAFTLMVAGESGLGKSTLINSLYLTDLYKGRKVPNAQERIDQTVDIVKHTVSIEEKGIRLRLTIIDTPGFGDAINNTECYKPIEDYISQQLEQYFRDESGLNRRNIQDNRVHCCLYFISPFGHGLRPLDVEYMKALHEKIREEIKLFGINIYQFPECDSDEDEDFKKQDQILKDSIPFAIIGSTVQAEIKGRKVRARVYPWGLVEVEDPAHSDFLLLRDMLVRTHMQDLKDVTQEIHYENYRAQCIQNMTRMVVQERKRRGGFRGRASTIKEEAIVPQERTQARRAQEHRK</sequence>
<dbReference type="FunFam" id="3.30.200.20:FF:000038">
    <property type="entry name" value="LIM domain kinase 2"/>
    <property type="match status" value="1"/>
</dbReference>
<feature type="region of interest" description="Disordered" evidence="23">
    <location>
        <begin position="1173"/>
        <end position="1194"/>
    </location>
</feature>
<evidence type="ECO:0000259" key="25">
    <source>
        <dbReference type="PROSITE" id="PS50023"/>
    </source>
</evidence>
<evidence type="ECO:0000256" key="19">
    <source>
        <dbReference type="ARBA" id="ARBA00048977"/>
    </source>
</evidence>
<evidence type="ECO:0000256" key="7">
    <source>
        <dbReference type="ARBA" id="ARBA00022679"/>
    </source>
</evidence>
<dbReference type="Pfam" id="PF00595">
    <property type="entry name" value="PDZ"/>
    <property type="match status" value="1"/>
</dbReference>
<comment type="similarity">
    <text evidence="3">Belongs to the protein kinase superfamily. TKL Ser/Thr protein kinase family. ROCO subfamily.</text>
</comment>
<dbReference type="EC" id="2.7.11.1" evidence="4"/>
<dbReference type="InterPro" id="IPR016491">
    <property type="entry name" value="Septin"/>
</dbReference>
<dbReference type="GO" id="GO:0005524">
    <property type="term" value="F:ATP binding"/>
    <property type="evidence" value="ECO:0007669"/>
    <property type="project" value="UniProtKB-UniRule"/>
</dbReference>
<evidence type="ECO:0000256" key="15">
    <source>
        <dbReference type="ARBA" id="ARBA00023212"/>
    </source>
</evidence>
<evidence type="ECO:0000256" key="14">
    <source>
        <dbReference type="ARBA" id="ARBA00023038"/>
    </source>
</evidence>
<evidence type="ECO:0000256" key="3">
    <source>
        <dbReference type="ARBA" id="ARBA00008171"/>
    </source>
</evidence>
<dbReference type="Gene3D" id="3.40.50.300">
    <property type="entry name" value="P-loop containing nucleotide triphosphate hydrolases"/>
    <property type="match status" value="1"/>
</dbReference>
<dbReference type="Gene3D" id="2.30.42.10">
    <property type="match status" value="1"/>
</dbReference>
<dbReference type="InterPro" id="IPR000719">
    <property type="entry name" value="Prot_kinase_dom"/>
</dbReference>
<keyword evidence="29" id="KW-1185">Reference proteome</keyword>
<dbReference type="InterPro" id="IPR001245">
    <property type="entry name" value="Ser-Thr/Tyr_kinase_cat_dom"/>
</dbReference>
<keyword evidence="9" id="KW-0677">Repeat</keyword>
<evidence type="ECO:0000256" key="4">
    <source>
        <dbReference type="ARBA" id="ARBA00012513"/>
    </source>
</evidence>
<dbReference type="Gene3D" id="1.10.510.10">
    <property type="entry name" value="Transferase(Phosphotransferase) domain 1"/>
    <property type="match status" value="2"/>
</dbReference>
<dbReference type="InterPro" id="IPR001478">
    <property type="entry name" value="PDZ"/>
</dbReference>
<evidence type="ECO:0000256" key="2">
    <source>
        <dbReference type="ARBA" id="ARBA00004245"/>
    </source>
</evidence>
<accession>A0A4U5V672</accession>
<dbReference type="InterPro" id="IPR030379">
    <property type="entry name" value="G_SEPTIN_dom"/>
</dbReference>
<dbReference type="GO" id="GO:0004674">
    <property type="term" value="F:protein serine/threonine kinase activity"/>
    <property type="evidence" value="ECO:0007669"/>
    <property type="project" value="UniProtKB-KW"/>
</dbReference>
<dbReference type="GO" id="GO:0043005">
    <property type="term" value="C:neuron projection"/>
    <property type="evidence" value="ECO:0007669"/>
    <property type="project" value="TreeGrafter"/>
</dbReference>
<dbReference type="InterPro" id="IPR001781">
    <property type="entry name" value="Znf_LIM"/>
</dbReference>
<dbReference type="CDD" id="cd01850">
    <property type="entry name" value="CDC_Septin"/>
    <property type="match status" value="1"/>
</dbReference>
<feature type="compositionally biased region" description="Polar residues" evidence="23">
    <location>
        <begin position="206"/>
        <end position="225"/>
    </location>
</feature>
<dbReference type="PROSITE" id="PS00478">
    <property type="entry name" value="LIM_DOMAIN_1"/>
    <property type="match status" value="1"/>
</dbReference>
<dbReference type="InterPro" id="IPR011009">
    <property type="entry name" value="Kinase-like_dom_sf"/>
</dbReference>
<evidence type="ECO:0000259" key="24">
    <source>
        <dbReference type="PROSITE" id="PS50011"/>
    </source>
</evidence>
<dbReference type="GO" id="GO:0051496">
    <property type="term" value="P:positive regulation of stress fiber assembly"/>
    <property type="evidence" value="ECO:0007669"/>
    <property type="project" value="TreeGrafter"/>
</dbReference>
<evidence type="ECO:0000256" key="18">
    <source>
        <dbReference type="ARBA" id="ARBA00048659"/>
    </source>
</evidence>
<dbReference type="PANTHER" id="PTHR46485">
    <property type="entry name" value="LIM DOMAIN KINASE 1"/>
    <property type="match status" value="1"/>
</dbReference>
<feature type="compositionally biased region" description="Basic and acidic residues" evidence="23">
    <location>
        <begin position="1184"/>
        <end position="1194"/>
    </location>
</feature>
<organism evidence="28 29">
    <name type="scientific">Collichthys lucidus</name>
    <name type="common">Big head croaker</name>
    <name type="synonym">Sciaena lucida</name>
    <dbReference type="NCBI Taxonomy" id="240159"/>
    <lineage>
        <taxon>Eukaryota</taxon>
        <taxon>Metazoa</taxon>
        <taxon>Chordata</taxon>
        <taxon>Craniata</taxon>
        <taxon>Vertebrata</taxon>
        <taxon>Euteleostomi</taxon>
        <taxon>Actinopterygii</taxon>
        <taxon>Neopterygii</taxon>
        <taxon>Teleostei</taxon>
        <taxon>Neoteleostei</taxon>
        <taxon>Acanthomorphata</taxon>
        <taxon>Eupercaria</taxon>
        <taxon>Sciaenidae</taxon>
        <taxon>Collichthys</taxon>
    </lineage>
</organism>
<dbReference type="PROSITE" id="PS51719">
    <property type="entry name" value="G_SEPTIN"/>
    <property type="match status" value="1"/>
</dbReference>
<dbReference type="EMBL" id="CM014092">
    <property type="protein sequence ID" value="TKS82820.1"/>
    <property type="molecule type" value="Genomic_DNA"/>
</dbReference>
<evidence type="ECO:0000256" key="1">
    <source>
        <dbReference type="ARBA" id="ARBA00004123"/>
    </source>
</evidence>
<dbReference type="GO" id="GO:0005634">
    <property type="term" value="C:nucleus"/>
    <property type="evidence" value="ECO:0007669"/>
    <property type="project" value="UniProtKB-SubCell"/>
</dbReference>
<evidence type="ECO:0000313" key="28">
    <source>
        <dbReference type="EMBL" id="TKS82820.1"/>
    </source>
</evidence>
<gene>
    <name evidence="28" type="ORF">D9C73_016929</name>
</gene>
<feature type="compositionally biased region" description="Acidic residues" evidence="23">
    <location>
        <begin position="247"/>
        <end position="258"/>
    </location>
</feature>
<dbReference type="AlphaFoldDB" id="A0A4U5V672"/>
<dbReference type="GO" id="GO:0046872">
    <property type="term" value="F:metal ion binding"/>
    <property type="evidence" value="ECO:0007669"/>
    <property type="project" value="UniProtKB-KW"/>
</dbReference>
<dbReference type="InterPro" id="IPR036034">
    <property type="entry name" value="PDZ_sf"/>
</dbReference>
<feature type="binding site" evidence="21">
    <location>
        <position position="358"/>
    </location>
    <ligand>
        <name>ATP</name>
        <dbReference type="ChEBI" id="CHEBI:30616"/>
    </ligand>
</feature>
<name>A0A4U5V672_COLLU</name>
<dbReference type="SUPFAM" id="SSF56112">
    <property type="entry name" value="Protein kinase-like (PK-like)"/>
    <property type="match status" value="1"/>
</dbReference>
<dbReference type="GO" id="GO:0005525">
    <property type="term" value="F:GTP binding"/>
    <property type="evidence" value="ECO:0007669"/>
    <property type="project" value="UniProtKB-KW"/>
</dbReference>
<dbReference type="Gene3D" id="3.30.200.20">
    <property type="entry name" value="Phosphorylase Kinase, domain 1"/>
    <property type="match status" value="1"/>
</dbReference>
<evidence type="ECO:0000259" key="27">
    <source>
        <dbReference type="PROSITE" id="PS51719"/>
    </source>
</evidence>
<keyword evidence="15" id="KW-0206">Cytoskeleton</keyword>
<evidence type="ECO:0000256" key="23">
    <source>
        <dbReference type="SAM" id="MobiDB-lite"/>
    </source>
</evidence>
<keyword evidence="11 28" id="KW-0418">Kinase</keyword>
<dbReference type="PROSITE" id="PS50106">
    <property type="entry name" value="PDZ"/>
    <property type="match status" value="1"/>
</dbReference>
<feature type="domain" description="LIM zinc-binding" evidence="25">
    <location>
        <begin position="46"/>
        <end position="108"/>
    </location>
</feature>
<evidence type="ECO:0000256" key="5">
    <source>
        <dbReference type="ARBA" id="ARBA00022490"/>
    </source>
</evidence>
<dbReference type="Pfam" id="PF07714">
    <property type="entry name" value="PK_Tyr_Ser-Thr"/>
    <property type="match status" value="1"/>
</dbReference>
<evidence type="ECO:0000259" key="26">
    <source>
        <dbReference type="PROSITE" id="PS50106"/>
    </source>
</evidence>
<dbReference type="PANTHER" id="PTHR46485:SF7">
    <property type="entry name" value="LIM DOMAIN KINASE 1"/>
    <property type="match status" value="1"/>
</dbReference>
<evidence type="ECO:0000256" key="22">
    <source>
        <dbReference type="RuleBase" id="RU004560"/>
    </source>
</evidence>
<keyword evidence="12 20" id="KW-0862">Zinc</keyword>
<evidence type="ECO:0000256" key="21">
    <source>
        <dbReference type="PROSITE-ProRule" id="PRU10141"/>
    </source>
</evidence>
<dbReference type="Pfam" id="PF00735">
    <property type="entry name" value="Septin"/>
    <property type="match status" value="1"/>
</dbReference>
<proteinExistence type="inferred from homology"/>
<dbReference type="SUPFAM" id="SSF50156">
    <property type="entry name" value="PDZ domain-like"/>
    <property type="match status" value="1"/>
</dbReference>
<evidence type="ECO:0000256" key="13">
    <source>
        <dbReference type="ARBA" id="ARBA00022840"/>
    </source>
</evidence>
<dbReference type="FunFam" id="1.10.510.10:FF:000282">
    <property type="entry name" value="LIM domain kinase 1"/>
    <property type="match status" value="1"/>
</dbReference>
<feature type="domain" description="Septin-type G" evidence="27">
    <location>
        <begin position="902"/>
        <end position="1151"/>
    </location>
</feature>
<dbReference type="PROSITE" id="PS50011">
    <property type="entry name" value="PROTEIN_KINASE_DOM"/>
    <property type="match status" value="1"/>
</dbReference>
<keyword evidence="22" id="KW-0342">GTP-binding</keyword>
<comment type="catalytic activity">
    <reaction evidence="19">
        <text>L-seryl-[protein] + ATP = O-phospho-L-seryl-[protein] + ADP + H(+)</text>
        <dbReference type="Rhea" id="RHEA:17989"/>
        <dbReference type="Rhea" id="RHEA-COMP:9863"/>
        <dbReference type="Rhea" id="RHEA-COMP:11604"/>
        <dbReference type="ChEBI" id="CHEBI:15378"/>
        <dbReference type="ChEBI" id="CHEBI:29999"/>
        <dbReference type="ChEBI" id="CHEBI:30616"/>
        <dbReference type="ChEBI" id="CHEBI:83421"/>
        <dbReference type="ChEBI" id="CHEBI:456216"/>
        <dbReference type="EC" id="2.7.11.1"/>
    </reaction>
    <physiologicalReaction direction="left-to-right" evidence="19">
        <dbReference type="Rhea" id="RHEA:17990"/>
    </physiologicalReaction>
</comment>